<dbReference type="InterPro" id="IPR043129">
    <property type="entry name" value="ATPase_NBD"/>
</dbReference>
<dbReference type="Proteomes" id="UP001431776">
    <property type="component" value="Unassembled WGS sequence"/>
</dbReference>
<name>A0AAW6TV57_9BACT</name>
<dbReference type="Gene3D" id="3.30.1490.300">
    <property type="match status" value="1"/>
</dbReference>
<dbReference type="Gene3D" id="3.30.420.40">
    <property type="match status" value="2"/>
</dbReference>
<dbReference type="PANTHER" id="PTHR32432:SF3">
    <property type="entry name" value="ETHANOLAMINE UTILIZATION PROTEIN EUTJ"/>
    <property type="match status" value="1"/>
</dbReference>
<dbReference type="CDD" id="cd24049">
    <property type="entry name" value="ASKHA_NBD_PilM"/>
    <property type="match status" value="1"/>
</dbReference>
<dbReference type="AlphaFoldDB" id="A0AAW6TV57"/>
<dbReference type="SUPFAM" id="SSF53067">
    <property type="entry name" value="Actin-like ATPase domain"/>
    <property type="match status" value="2"/>
</dbReference>
<reference evidence="1" key="1">
    <citation type="submission" date="2023-05" db="EMBL/GenBank/DDBJ databases">
        <title>Anaerotaeda fermentans gen. nov., sp. nov., a novel anaerobic planctomycete of the new family within the order Sedimentisphaerales isolated from Taman Peninsula, Russia.</title>
        <authorList>
            <person name="Khomyakova M.A."/>
            <person name="Merkel A.Y."/>
            <person name="Slobodkin A.I."/>
        </authorList>
    </citation>
    <scope>NUCLEOTIDE SEQUENCE</scope>
    <source>
        <strain evidence="1">M17dextr</strain>
    </source>
</reference>
<evidence type="ECO:0000313" key="1">
    <source>
        <dbReference type="EMBL" id="MDI6447776.1"/>
    </source>
</evidence>
<accession>A0AAW6TV57</accession>
<dbReference type="InterPro" id="IPR005883">
    <property type="entry name" value="PilM"/>
</dbReference>
<gene>
    <name evidence="1" type="primary">pilM</name>
    <name evidence="1" type="ORF">QJ522_01875</name>
</gene>
<organism evidence="1 2">
    <name type="scientific">Anaerobaca lacustris</name>
    <dbReference type="NCBI Taxonomy" id="3044600"/>
    <lineage>
        <taxon>Bacteria</taxon>
        <taxon>Pseudomonadati</taxon>
        <taxon>Planctomycetota</taxon>
        <taxon>Phycisphaerae</taxon>
        <taxon>Sedimentisphaerales</taxon>
        <taxon>Anaerobacaceae</taxon>
        <taxon>Anaerobaca</taxon>
    </lineage>
</organism>
<dbReference type="EMBL" id="JASCXX010000002">
    <property type="protein sequence ID" value="MDI6447776.1"/>
    <property type="molecule type" value="Genomic_DNA"/>
</dbReference>
<dbReference type="RefSeq" id="WP_349243188.1">
    <property type="nucleotide sequence ID" value="NZ_JASCXX010000002.1"/>
</dbReference>
<comment type="caution">
    <text evidence="1">The sequence shown here is derived from an EMBL/GenBank/DDBJ whole genome shotgun (WGS) entry which is preliminary data.</text>
</comment>
<proteinExistence type="predicted"/>
<dbReference type="InterPro" id="IPR050696">
    <property type="entry name" value="FtsA/MreB"/>
</dbReference>
<sequence>MQIGHWITRRQRILPIGLDIGHHAVKMVQLAIRDDGVRVVAAGRETVDLSDVCDEDSWRQQVAPAIRRLLAAGDFKGRDVVSALPAGRLRITSLRLAETEAGDVDKALRKEAAHRFALDPRTDSVHYVSAGSVRQGDEVKNEYILFASDDETIRRHIAQLEGVGLRLVGIDAAPCALFRNFERVMRRQEDKERTIMLLDVGHRYTTVVLGRTGEMCFVKQMAFGAARFDERVAEKLSVSIEDARVLRRRMPSDETVDPTTRRLVADALHGTAEQLAAEIALCLRYYTVTFRGKRVERAIVAGAGVYEPALLNVLRHHLAVEADVAEPLRGFDLGLVGSKIEDFGPAADFALAVGLTLKGWGASTTALVKSDVGLESILEGAPS</sequence>
<dbReference type="Pfam" id="PF11104">
    <property type="entry name" value="PilM_2"/>
    <property type="match status" value="1"/>
</dbReference>
<protein>
    <submittedName>
        <fullName evidence="1">Pilus assembly protein PilM</fullName>
    </submittedName>
</protein>
<keyword evidence="2" id="KW-1185">Reference proteome</keyword>
<dbReference type="PANTHER" id="PTHR32432">
    <property type="entry name" value="CELL DIVISION PROTEIN FTSA-RELATED"/>
    <property type="match status" value="1"/>
</dbReference>
<evidence type="ECO:0000313" key="2">
    <source>
        <dbReference type="Proteomes" id="UP001431776"/>
    </source>
</evidence>